<dbReference type="InterPro" id="IPR017850">
    <property type="entry name" value="Alkaline_phosphatase_core_sf"/>
</dbReference>
<keyword evidence="7 8" id="KW-0472">Membrane</keyword>
<feature type="transmembrane region" description="Helical" evidence="9">
    <location>
        <begin position="79"/>
        <end position="100"/>
    </location>
</feature>
<comment type="caution">
    <text evidence="11">The sequence shown here is derived from an EMBL/GenBank/DDBJ whole genome shotgun (WGS) entry which is preliminary data.</text>
</comment>
<dbReference type="CDD" id="cd16015">
    <property type="entry name" value="LTA_synthase"/>
    <property type="match status" value="1"/>
</dbReference>
<evidence type="ECO:0000256" key="6">
    <source>
        <dbReference type="ARBA" id="ARBA00022989"/>
    </source>
</evidence>
<dbReference type="Gene3D" id="3.30.1120.170">
    <property type="match status" value="1"/>
</dbReference>
<proteinExistence type="inferred from homology"/>
<dbReference type="InterPro" id="IPR012160">
    <property type="entry name" value="LtaS-like"/>
</dbReference>
<dbReference type="Proteomes" id="UP000800303">
    <property type="component" value="Unassembled WGS sequence"/>
</dbReference>
<evidence type="ECO:0000256" key="9">
    <source>
        <dbReference type="SAM" id="Phobius"/>
    </source>
</evidence>
<evidence type="ECO:0000256" key="7">
    <source>
        <dbReference type="ARBA" id="ARBA00023136"/>
    </source>
</evidence>
<feature type="transmembrane region" description="Helical" evidence="9">
    <location>
        <begin position="55"/>
        <end position="72"/>
    </location>
</feature>
<keyword evidence="5 9" id="KW-0812">Transmembrane</keyword>
<gene>
    <name evidence="11" type="ORF">GYN08_10465</name>
</gene>
<feature type="transmembrane region" description="Helical" evidence="9">
    <location>
        <begin position="190"/>
        <end position="212"/>
    </location>
</feature>
<dbReference type="PANTHER" id="PTHR47371">
    <property type="entry name" value="LIPOTEICHOIC ACID SYNTHASE"/>
    <property type="match status" value="1"/>
</dbReference>
<evidence type="ECO:0000259" key="10">
    <source>
        <dbReference type="Pfam" id="PF00884"/>
    </source>
</evidence>
<accession>A0ABX0F949</accession>
<comment type="similarity">
    <text evidence="3 8">Belongs to the LTA synthase family.</text>
</comment>
<comment type="pathway">
    <text evidence="2">Cell wall biogenesis; lipoteichoic acid biosynthesis.</text>
</comment>
<dbReference type="SUPFAM" id="SSF53649">
    <property type="entry name" value="Alkaline phosphatase-like"/>
    <property type="match status" value="1"/>
</dbReference>
<protein>
    <submittedName>
        <fullName evidence="11">LTA synthase family protein</fullName>
    </submittedName>
</protein>
<organism evidence="11 12">
    <name type="scientific">Saccharibacillus alkalitolerans</name>
    <dbReference type="NCBI Taxonomy" id="2705290"/>
    <lineage>
        <taxon>Bacteria</taxon>
        <taxon>Bacillati</taxon>
        <taxon>Bacillota</taxon>
        <taxon>Bacilli</taxon>
        <taxon>Bacillales</taxon>
        <taxon>Paenibacillaceae</taxon>
        <taxon>Saccharibacillus</taxon>
    </lineage>
</organism>
<dbReference type="InterPro" id="IPR050448">
    <property type="entry name" value="OpgB/LTA_synthase_biosynth"/>
</dbReference>
<keyword evidence="4 8" id="KW-1003">Cell membrane</keyword>
<keyword evidence="12" id="KW-1185">Reference proteome</keyword>
<dbReference type="PANTHER" id="PTHR47371:SF3">
    <property type="entry name" value="PHOSPHOGLYCEROL TRANSFERASE I"/>
    <property type="match status" value="1"/>
</dbReference>
<evidence type="ECO:0000313" key="12">
    <source>
        <dbReference type="Proteomes" id="UP000800303"/>
    </source>
</evidence>
<evidence type="ECO:0000256" key="5">
    <source>
        <dbReference type="ARBA" id="ARBA00022692"/>
    </source>
</evidence>
<sequence>MSFFNQASHGPGRKPGLLFTSVLYVLFLCLMLGKLRLLHGNLQLPYITMNGVDTLVAAGSLVALSFWVFWLPPRGRFPALALLDLLLTALIFADLVYFRYFGDFLTVPVLLQAGQVDSLGGSIAELLRWRDLWLFADWPPMLAAALWSLAGRRKKRWLPAADRPAAGSAERSFFSPAKDGAVRHGRARRLTLRFAAGLLLLAIGFSAAFFPIRHASQTWAKNLLENNWWNMSVYNVTGLLGFHAIDAYRYAQTTIEKGRELPEDRLSEIRGWFEDNREARMGPPELLGKYEGSNVITVQGEAFMNFFVGKELNGRPITPNLDKLREDSLYFGNFYHQTGQGRTSDADLGANASLHPLPSGSVFIRYADNAFDTMASVLKERGYAANVYHAYDGSFWNRSRMYKEMGYDRFYDEQDYEIDEPLGWSLGDRSFLDQSVGFMEETPEPFYSFLITLSSHHPYNLALKDEDKLDVGEFEGTTFGDYLQSVHYLDSALGGMVERLKRDGLWENTIFVFYGDHDYSLDEREAAGRLLGRELSAFDYEQMMAQVPLLIHLPDGGLAGTYDEPGGQLDIMPTLLPLLGIDSGDYDLMGSNLLNGADRGRLVVLRSGAFTDGKIYYAPSADGVFENGVCYDLKTRQKTDVERARAGYEEAAKRLSISDDVITRDLLPPLKGK</sequence>
<feature type="domain" description="Sulfatase N-terminal" evidence="10">
    <location>
        <begin position="293"/>
        <end position="581"/>
    </location>
</feature>
<dbReference type="Gene3D" id="3.40.720.10">
    <property type="entry name" value="Alkaline Phosphatase, subunit A"/>
    <property type="match status" value="1"/>
</dbReference>
<reference evidence="11 12" key="1">
    <citation type="submission" date="2020-01" db="EMBL/GenBank/DDBJ databases">
        <title>Polyphasic characterisation and genomic insights into a novel alkali tolerant bacterium VR-M41.</title>
        <authorList>
            <person name="Vemuluri V.R."/>
        </authorList>
    </citation>
    <scope>NUCLEOTIDE SEQUENCE [LARGE SCALE GENOMIC DNA]</scope>
    <source>
        <strain evidence="11 12">VR-M41</strain>
    </source>
</reference>
<dbReference type="PIRSF" id="PIRSF005091">
    <property type="entry name" value="Mmb_sulf_HI1246"/>
    <property type="match status" value="1"/>
</dbReference>
<evidence type="ECO:0000256" key="4">
    <source>
        <dbReference type="ARBA" id="ARBA00022475"/>
    </source>
</evidence>
<dbReference type="RefSeq" id="WP_166274156.1">
    <property type="nucleotide sequence ID" value="NZ_JAAFGS010000003.1"/>
</dbReference>
<dbReference type="InterPro" id="IPR000917">
    <property type="entry name" value="Sulfatase_N"/>
</dbReference>
<keyword evidence="6 9" id="KW-1133">Transmembrane helix</keyword>
<evidence type="ECO:0000256" key="1">
    <source>
        <dbReference type="ARBA" id="ARBA00004651"/>
    </source>
</evidence>
<dbReference type="EMBL" id="JAAFGS010000003">
    <property type="protein sequence ID" value="NGZ75746.1"/>
    <property type="molecule type" value="Genomic_DNA"/>
</dbReference>
<name>A0ABX0F949_9BACL</name>
<evidence type="ECO:0000256" key="8">
    <source>
        <dbReference type="PIRNR" id="PIRNR005091"/>
    </source>
</evidence>
<comment type="subcellular location">
    <subcellularLocation>
        <location evidence="1">Cell membrane</location>
        <topology evidence="1">Multi-pass membrane protein</topology>
    </subcellularLocation>
</comment>
<feature type="transmembrane region" description="Helical" evidence="9">
    <location>
        <begin position="16"/>
        <end position="35"/>
    </location>
</feature>
<evidence type="ECO:0000256" key="3">
    <source>
        <dbReference type="ARBA" id="ARBA00009983"/>
    </source>
</evidence>
<dbReference type="Pfam" id="PF00884">
    <property type="entry name" value="Sulfatase"/>
    <property type="match status" value="1"/>
</dbReference>
<evidence type="ECO:0000256" key="2">
    <source>
        <dbReference type="ARBA" id="ARBA00004936"/>
    </source>
</evidence>
<evidence type="ECO:0000313" key="11">
    <source>
        <dbReference type="EMBL" id="NGZ75746.1"/>
    </source>
</evidence>